<keyword evidence="6" id="KW-0975">Bacterial flagellum</keyword>
<keyword evidence="9" id="KW-0966">Cell projection</keyword>
<feature type="domain" description="Flagellar basal-body/hook protein C-terminal" evidence="7">
    <location>
        <begin position="460"/>
        <end position="501"/>
    </location>
</feature>
<dbReference type="InterPro" id="IPR002371">
    <property type="entry name" value="FlgK"/>
</dbReference>
<protein>
    <recommendedName>
        <fullName evidence="4">Flagellar hook-associated protein 1</fullName>
    </recommendedName>
</protein>
<dbReference type="GO" id="GO:0044780">
    <property type="term" value="P:bacterial-type flagellum assembly"/>
    <property type="evidence" value="ECO:0007669"/>
    <property type="project" value="InterPro"/>
</dbReference>
<evidence type="ECO:0000259" key="8">
    <source>
        <dbReference type="Pfam" id="PF22638"/>
    </source>
</evidence>
<dbReference type="InterPro" id="IPR053927">
    <property type="entry name" value="FlgK_helical"/>
</dbReference>
<dbReference type="NCBIfam" id="TIGR02492">
    <property type="entry name" value="flgK_ends"/>
    <property type="match status" value="1"/>
</dbReference>
<reference evidence="10" key="1">
    <citation type="submission" date="2016-08" db="EMBL/GenBank/DDBJ databases">
        <authorList>
            <person name="Varghese N."/>
            <person name="Submissions Spin"/>
        </authorList>
    </citation>
    <scope>NUCLEOTIDE SEQUENCE [LARGE SCALE GENOMIC DNA]</scope>
    <source>
        <strain evidence="10">HAMBI 2971</strain>
    </source>
</reference>
<dbReference type="Pfam" id="PF22638">
    <property type="entry name" value="FlgK_D1"/>
    <property type="match status" value="1"/>
</dbReference>
<evidence type="ECO:0000313" key="9">
    <source>
        <dbReference type="EMBL" id="SCB33306.1"/>
    </source>
</evidence>
<feature type="domain" description="Flagellar hook-associated protein FlgK helical" evidence="8">
    <location>
        <begin position="102"/>
        <end position="310"/>
    </location>
</feature>
<keyword evidence="9" id="KW-0969">Cilium</keyword>
<dbReference type="Proteomes" id="UP000199435">
    <property type="component" value="Unassembled WGS sequence"/>
</dbReference>
<dbReference type="EMBL" id="FMAH01000020">
    <property type="protein sequence ID" value="SCB33306.1"/>
    <property type="molecule type" value="Genomic_DNA"/>
</dbReference>
<organism evidence="9 10">
    <name type="scientific">Rhizobium miluonense</name>
    <dbReference type="NCBI Taxonomy" id="411945"/>
    <lineage>
        <taxon>Bacteria</taxon>
        <taxon>Pseudomonadati</taxon>
        <taxon>Pseudomonadota</taxon>
        <taxon>Alphaproteobacteria</taxon>
        <taxon>Hyphomicrobiales</taxon>
        <taxon>Rhizobiaceae</taxon>
        <taxon>Rhizobium/Agrobacterium group</taxon>
        <taxon>Rhizobium</taxon>
    </lineage>
</organism>
<evidence type="ECO:0000256" key="1">
    <source>
        <dbReference type="ARBA" id="ARBA00004365"/>
    </source>
</evidence>
<dbReference type="OrthoDB" id="7181295at2"/>
<gene>
    <name evidence="9" type="ORF">GA0061102_102092</name>
</gene>
<name>A0A1C3W059_9HYPH</name>
<evidence type="ECO:0000256" key="3">
    <source>
        <dbReference type="ARBA" id="ARBA00009677"/>
    </source>
</evidence>
<dbReference type="SUPFAM" id="SSF64518">
    <property type="entry name" value="Phase 1 flagellin"/>
    <property type="match status" value="1"/>
</dbReference>
<evidence type="ECO:0000259" key="7">
    <source>
        <dbReference type="Pfam" id="PF06429"/>
    </source>
</evidence>
<evidence type="ECO:0000256" key="2">
    <source>
        <dbReference type="ARBA" id="ARBA00004613"/>
    </source>
</evidence>
<dbReference type="STRING" id="411945.GA0061102_102092"/>
<dbReference type="GO" id="GO:0009424">
    <property type="term" value="C:bacterial-type flagellum hook"/>
    <property type="evidence" value="ECO:0007669"/>
    <property type="project" value="InterPro"/>
</dbReference>
<sequence length="504" mass="51955">MSLTTALNNAQAIFNNTGTQSSVVSNNIANTNNSDYSRRQAILTTNMSGAQVVKIARSEEPALQTAFLANSSSDSAQQLLLKAYSNLQSTTIGGNSNEIAPSTYLTAFQTAMQTYSGSPSSTTAAKAAINAAQSLVTSLNNATTAVQNARTDADKQISSDVDTLNGLLKQFKDANDAVKSATTTAGPTSSATADALDQRDSILKQISQIIGVTAVTRGNSNDMALYTSSGTTLFETIPRTVTFQATGSYTASTTGNSVYVDGVALTVGQGAATTAQGSLQAALQVRDDVAPTYQKQLDEIARGLVTTFAESTSSASPPVTKAAGLFTYPGATTWTSGTGLSNPTIVTGLAGSITLNAAAVTNPTLLRDGGINGTAYITNPSYDPLNPSKPLDAGYSTQLDGLITAMNTKMSFDSHAGSDTNATLMSYSASSVGWLEGQRSTATTAAENTSAALSRSSGAYSNATGVSLDEELKLMMDIEQSYKAGTKILNAVNAMLQSVLDIAS</sequence>
<evidence type="ECO:0000256" key="6">
    <source>
        <dbReference type="ARBA" id="ARBA00023143"/>
    </source>
</evidence>
<accession>A0A1C3W059</accession>
<dbReference type="RefSeq" id="WP_092851329.1">
    <property type="nucleotide sequence ID" value="NZ_FMAH01000020.1"/>
</dbReference>
<dbReference type="Pfam" id="PF06429">
    <property type="entry name" value="Flg_bbr_C"/>
    <property type="match status" value="1"/>
</dbReference>
<keyword evidence="9" id="KW-0282">Flagellum</keyword>
<dbReference type="PANTHER" id="PTHR30033">
    <property type="entry name" value="FLAGELLAR HOOK-ASSOCIATED PROTEIN 1"/>
    <property type="match status" value="1"/>
</dbReference>
<dbReference type="GO" id="GO:0005576">
    <property type="term" value="C:extracellular region"/>
    <property type="evidence" value="ECO:0007669"/>
    <property type="project" value="UniProtKB-SubCell"/>
</dbReference>
<comment type="similarity">
    <text evidence="3">Belongs to the flagella basal body rod proteins family.</text>
</comment>
<evidence type="ECO:0000256" key="5">
    <source>
        <dbReference type="ARBA" id="ARBA00022525"/>
    </source>
</evidence>
<dbReference type="InterPro" id="IPR010930">
    <property type="entry name" value="Flg_bb/hook_C_dom"/>
</dbReference>
<dbReference type="AlphaFoldDB" id="A0A1C3W059"/>
<proteinExistence type="inferred from homology"/>
<comment type="subcellular location">
    <subcellularLocation>
        <location evidence="1">Bacterial flagellum</location>
    </subcellularLocation>
    <subcellularLocation>
        <location evidence="2">Secreted</location>
    </subcellularLocation>
</comment>
<dbReference type="PANTHER" id="PTHR30033:SF1">
    <property type="entry name" value="FLAGELLAR HOOK-ASSOCIATED PROTEIN 1"/>
    <property type="match status" value="1"/>
</dbReference>
<keyword evidence="5" id="KW-0964">Secreted</keyword>
<keyword evidence="10" id="KW-1185">Reference proteome</keyword>
<evidence type="ECO:0000313" key="10">
    <source>
        <dbReference type="Proteomes" id="UP000199435"/>
    </source>
</evidence>
<evidence type="ECO:0000256" key="4">
    <source>
        <dbReference type="ARBA" id="ARBA00016244"/>
    </source>
</evidence>
<dbReference type="GO" id="GO:0005198">
    <property type="term" value="F:structural molecule activity"/>
    <property type="evidence" value="ECO:0007669"/>
    <property type="project" value="InterPro"/>
</dbReference>